<proteinExistence type="predicted"/>
<dbReference type="InterPro" id="IPR011329">
    <property type="entry name" value="Killer_tox_Kp4/SMK"/>
</dbReference>
<gene>
    <name evidence="3" type="ORF">EMCG_00642</name>
</gene>
<dbReference type="Proteomes" id="UP000034164">
    <property type="component" value="Unassembled WGS sequence"/>
</dbReference>
<keyword evidence="1" id="KW-0732">Signal</keyword>
<dbReference type="Pfam" id="PF09044">
    <property type="entry name" value="Kp4"/>
    <property type="match status" value="1"/>
</dbReference>
<evidence type="ECO:0000313" key="4">
    <source>
        <dbReference type="Proteomes" id="UP000034164"/>
    </source>
</evidence>
<evidence type="ECO:0000256" key="1">
    <source>
        <dbReference type="SAM" id="SignalP"/>
    </source>
</evidence>
<dbReference type="SUPFAM" id="SSF55221">
    <property type="entry name" value="Yeast killer toxins"/>
    <property type="match status" value="1"/>
</dbReference>
<dbReference type="VEuPathDB" id="FungiDB:EMCG_00642"/>
<dbReference type="GO" id="GO:0005576">
    <property type="term" value="C:extracellular region"/>
    <property type="evidence" value="ECO:0007669"/>
    <property type="project" value="InterPro"/>
</dbReference>
<evidence type="ECO:0000313" key="3">
    <source>
        <dbReference type="EMBL" id="KKZ61064.1"/>
    </source>
</evidence>
<comment type="caution">
    <text evidence="3">The sequence shown here is derived from an EMBL/GenBank/DDBJ whole genome shotgun (WGS) entry which is preliminary data.</text>
</comment>
<dbReference type="Gene3D" id="3.30.430.10">
    <property type="entry name" value="Killer Toxin P4, subunit A"/>
    <property type="match status" value="1"/>
</dbReference>
<dbReference type="InterPro" id="IPR015131">
    <property type="entry name" value="Killer_tox_Kp4"/>
</dbReference>
<protein>
    <recommendedName>
        <fullName evidence="2">Killer toxin Kp4 domain-containing protein</fullName>
    </recommendedName>
</protein>
<feature type="chain" id="PRO_5002545723" description="Killer toxin Kp4 domain-containing protein" evidence="1">
    <location>
        <begin position="20"/>
        <end position="61"/>
    </location>
</feature>
<dbReference type="AlphaFoldDB" id="A0A0G2IZ20"/>
<feature type="domain" description="Killer toxin Kp4" evidence="2">
    <location>
        <begin position="8"/>
        <end position="60"/>
    </location>
</feature>
<dbReference type="EMBL" id="LCZI01001369">
    <property type="protein sequence ID" value="KKZ61064.1"/>
    <property type="molecule type" value="Genomic_DNA"/>
</dbReference>
<accession>A0A0G2IZ20</accession>
<evidence type="ECO:0000259" key="2">
    <source>
        <dbReference type="Pfam" id="PF09044"/>
    </source>
</evidence>
<organism evidence="3 4">
    <name type="scientific">[Emmonsia] crescens</name>
    <dbReference type="NCBI Taxonomy" id="73230"/>
    <lineage>
        <taxon>Eukaryota</taxon>
        <taxon>Fungi</taxon>
        <taxon>Dikarya</taxon>
        <taxon>Ascomycota</taxon>
        <taxon>Pezizomycotina</taxon>
        <taxon>Eurotiomycetes</taxon>
        <taxon>Eurotiomycetidae</taxon>
        <taxon>Onygenales</taxon>
        <taxon>Ajellomycetaceae</taxon>
        <taxon>Emergomyces</taxon>
    </lineage>
</organism>
<reference evidence="4" key="1">
    <citation type="journal article" date="2015" name="PLoS Genet.">
        <title>The dynamic genome and transcriptome of the human fungal pathogen Blastomyces and close relative Emmonsia.</title>
        <authorList>
            <person name="Munoz J.F."/>
            <person name="Gauthier G.M."/>
            <person name="Desjardins C.A."/>
            <person name="Gallo J.E."/>
            <person name="Holder J."/>
            <person name="Sullivan T.D."/>
            <person name="Marty A.J."/>
            <person name="Carmen J.C."/>
            <person name="Chen Z."/>
            <person name="Ding L."/>
            <person name="Gujja S."/>
            <person name="Magrini V."/>
            <person name="Misas E."/>
            <person name="Mitreva M."/>
            <person name="Priest M."/>
            <person name="Saif S."/>
            <person name="Whiston E.A."/>
            <person name="Young S."/>
            <person name="Zeng Q."/>
            <person name="Goldman W.E."/>
            <person name="Mardis E.R."/>
            <person name="Taylor J.W."/>
            <person name="McEwen J.G."/>
            <person name="Clay O.K."/>
            <person name="Klein B.S."/>
            <person name="Cuomo C.A."/>
        </authorList>
    </citation>
    <scope>NUCLEOTIDE SEQUENCE [LARGE SCALE GENOMIC DNA]</scope>
    <source>
        <strain evidence="4">UAMH 3008</strain>
    </source>
</reference>
<feature type="signal peptide" evidence="1">
    <location>
        <begin position="1"/>
        <end position="19"/>
    </location>
</feature>
<sequence>MKIFFILLIILAIYISALGINCHGSSMCGGTDCSIQEIYKSLYDVPDHKMFASGERLSAVN</sequence>
<name>A0A0G2IZ20_9EURO</name>